<evidence type="ECO:0000313" key="2">
    <source>
        <dbReference type="EMBL" id="QEC58143.1"/>
    </source>
</evidence>
<evidence type="ECO:0000256" key="1">
    <source>
        <dbReference type="SAM" id="SignalP"/>
    </source>
</evidence>
<keyword evidence="1" id="KW-0732">Signal</keyword>
<accession>A0A5B8UNJ9</accession>
<dbReference type="KEGG" id="fgg:FSB75_20280"/>
<dbReference type="RefSeq" id="WP_146791194.1">
    <property type="nucleotide sequence ID" value="NZ_BAABIO010000003.1"/>
</dbReference>
<sequence>MKKIFFSLCVWLCISAKAQELYPYAEPASNMPSHSISLKNTSIFQRDDYSNRNVQRHMPELMFGLNKDWMLHLSTTVSNMHQQQMIWEGARLYAKYRFLANDDVHEHFRMATFAAAAFSRNHLDHNEINISMGDQSGVQAGLIATQLWNRIALSATGSWNEVLNDERWNKMYPDKYAVHAVNYSLSAGYLLLPFEYKDYNQTNVNLYAELLGSRNIAFREKYYVDFAPSVQAIFNSTAKLNLGYRFQLSSDIDRLAKNSWMISFEYIFLNALKKKH</sequence>
<reference evidence="2 3" key="1">
    <citation type="journal article" date="2015" name="Int. J. Syst. Evol. Microbiol.">
        <title>Flavisolibacter ginsenosidimutans sp. nov., with ginsenoside-converting activity isolated from soil used for cultivating ginseng.</title>
        <authorList>
            <person name="Zhao Y."/>
            <person name="Liu Q."/>
            <person name="Kang M.S."/>
            <person name="Jin F."/>
            <person name="Yu H."/>
            <person name="Im W.T."/>
        </authorList>
    </citation>
    <scope>NUCLEOTIDE SEQUENCE [LARGE SCALE GENOMIC DNA]</scope>
    <source>
        <strain evidence="2 3">Gsoil 636</strain>
    </source>
</reference>
<dbReference type="OrthoDB" id="649238at2"/>
<protein>
    <recommendedName>
        <fullName evidence="4">DUF3316 domain-containing protein</fullName>
    </recommendedName>
</protein>
<dbReference type="EMBL" id="CP042433">
    <property type="protein sequence ID" value="QEC58143.1"/>
    <property type="molecule type" value="Genomic_DNA"/>
</dbReference>
<name>A0A5B8UNJ9_9BACT</name>
<feature type="signal peptide" evidence="1">
    <location>
        <begin position="1"/>
        <end position="18"/>
    </location>
</feature>
<feature type="chain" id="PRO_5022958739" description="DUF3316 domain-containing protein" evidence="1">
    <location>
        <begin position="19"/>
        <end position="276"/>
    </location>
</feature>
<proteinExistence type="predicted"/>
<evidence type="ECO:0008006" key="4">
    <source>
        <dbReference type="Google" id="ProtNLM"/>
    </source>
</evidence>
<dbReference type="Proteomes" id="UP000321204">
    <property type="component" value="Chromosome"/>
</dbReference>
<evidence type="ECO:0000313" key="3">
    <source>
        <dbReference type="Proteomes" id="UP000321204"/>
    </source>
</evidence>
<organism evidence="2 3">
    <name type="scientific">Flavisolibacter ginsenosidimutans</name>
    <dbReference type="NCBI Taxonomy" id="661481"/>
    <lineage>
        <taxon>Bacteria</taxon>
        <taxon>Pseudomonadati</taxon>
        <taxon>Bacteroidota</taxon>
        <taxon>Chitinophagia</taxon>
        <taxon>Chitinophagales</taxon>
        <taxon>Chitinophagaceae</taxon>
        <taxon>Flavisolibacter</taxon>
    </lineage>
</organism>
<keyword evidence="3" id="KW-1185">Reference proteome</keyword>
<dbReference type="AlphaFoldDB" id="A0A5B8UNJ9"/>
<gene>
    <name evidence="2" type="ORF">FSB75_20280</name>
</gene>